<evidence type="ECO:0000313" key="3">
    <source>
        <dbReference type="WBParaSite" id="HPBE_0000523201-mRNA-1"/>
    </source>
</evidence>
<evidence type="ECO:0000313" key="2">
    <source>
        <dbReference type="Proteomes" id="UP000050761"/>
    </source>
</evidence>
<accession>A0A183FFE9</accession>
<proteinExistence type="predicted"/>
<evidence type="ECO:0000313" key="1">
    <source>
        <dbReference type="EMBL" id="VDO63833.1"/>
    </source>
</evidence>
<accession>A0A3P7YGT9</accession>
<protein>
    <submittedName>
        <fullName evidence="1 3">Uncharacterized protein</fullName>
    </submittedName>
</protein>
<dbReference type="Proteomes" id="UP000050761">
    <property type="component" value="Unassembled WGS sequence"/>
</dbReference>
<reference evidence="1 2" key="1">
    <citation type="submission" date="2018-11" db="EMBL/GenBank/DDBJ databases">
        <authorList>
            <consortium name="Pathogen Informatics"/>
        </authorList>
    </citation>
    <scope>NUCLEOTIDE SEQUENCE [LARGE SCALE GENOMIC DNA]</scope>
</reference>
<organism evidence="2 3">
    <name type="scientific">Heligmosomoides polygyrus</name>
    <name type="common">Parasitic roundworm</name>
    <dbReference type="NCBI Taxonomy" id="6339"/>
    <lineage>
        <taxon>Eukaryota</taxon>
        <taxon>Metazoa</taxon>
        <taxon>Ecdysozoa</taxon>
        <taxon>Nematoda</taxon>
        <taxon>Chromadorea</taxon>
        <taxon>Rhabditida</taxon>
        <taxon>Rhabditina</taxon>
        <taxon>Rhabditomorpha</taxon>
        <taxon>Strongyloidea</taxon>
        <taxon>Heligmosomidae</taxon>
        <taxon>Heligmosomoides</taxon>
    </lineage>
</organism>
<reference evidence="3" key="2">
    <citation type="submission" date="2019-09" db="UniProtKB">
        <authorList>
            <consortium name="WormBaseParasite"/>
        </authorList>
    </citation>
    <scope>IDENTIFICATION</scope>
</reference>
<keyword evidence="2" id="KW-1185">Reference proteome</keyword>
<gene>
    <name evidence="1" type="ORF">HPBE_LOCUS5233</name>
</gene>
<dbReference type="WBParaSite" id="HPBE_0000523201-mRNA-1">
    <property type="protein sequence ID" value="HPBE_0000523201-mRNA-1"/>
    <property type="gene ID" value="HPBE_0000523201"/>
</dbReference>
<dbReference type="EMBL" id="UZAH01025435">
    <property type="protein sequence ID" value="VDO63833.1"/>
    <property type="molecule type" value="Genomic_DNA"/>
</dbReference>
<name>A0A183FFE9_HELPZ</name>
<sequence>MEKYYGKQYITDLSYSEENTARNANAVDPVPANRPCAGQSTLCWPPCALLVAPLPGLPPPLLALPPPSSLYPTSVSLPSYCGSADYSITSLSTLVYSDRPGVRLLCFLTFLMYPPTFLD</sequence>
<dbReference type="AlphaFoldDB" id="A0A183FFE9"/>